<keyword evidence="2" id="KW-1185">Reference proteome</keyword>
<evidence type="ECO:0000313" key="1">
    <source>
        <dbReference type="EMBL" id="CRK98959.1"/>
    </source>
</evidence>
<reference evidence="1 2" key="1">
    <citation type="submission" date="2015-04" db="EMBL/GenBank/DDBJ databases">
        <authorList>
            <person name="Syromyatnikov M.Y."/>
            <person name="Popov V.N."/>
        </authorList>
    </citation>
    <scope>NUCLEOTIDE SEQUENCE [LARGE SCALE GENOMIC DNA]</scope>
</reference>
<evidence type="ECO:0000313" key="2">
    <source>
        <dbReference type="Proteomes" id="UP000183832"/>
    </source>
</evidence>
<accession>A0A1J1IFB2</accession>
<dbReference type="EMBL" id="CVRI01000048">
    <property type="protein sequence ID" value="CRK98959.1"/>
    <property type="molecule type" value="Genomic_DNA"/>
</dbReference>
<dbReference type="AlphaFoldDB" id="A0A1J1IFB2"/>
<sequence length="74" mass="8608">MLRQDLIKAQDLRLLSSGILGNVIHNRQFSRFRILTTFLNVHTNADQTNKKLADSETKTETFRDFKIKFHGQCS</sequence>
<organism evidence="1 2">
    <name type="scientific">Clunio marinus</name>
    <dbReference type="NCBI Taxonomy" id="568069"/>
    <lineage>
        <taxon>Eukaryota</taxon>
        <taxon>Metazoa</taxon>
        <taxon>Ecdysozoa</taxon>
        <taxon>Arthropoda</taxon>
        <taxon>Hexapoda</taxon>
        <taxon>Insecta</taxon>
        <taxon>Pterygota</taxon>
        <taxon>Neoptera</taxon>
        <taxon>Endopterygota</taxon>
        <taxon>Diptera</taxon>
        <taxon>Nematocera</taxon>
        <taxon>Chironomoidea</taxon>
        <taxon>Chironomidae</taxon>
        <taxon>Clunio</taxon>
    </lineage>
</organism>
<protein>
    <submittedName>
        <fullName evidence="1">CLUMA_CG012301, isoform A</fullName>
    </submittedName>
</protein>
<dbReference type="Proteomes" id="UP000183832">
    <property type="component" value="Unassembled WGS sequence"/>
</dbReference>
<name>A0A1J1IFB2_9DIPT</name>
<proteinExistence type="predicted"/>
<gene>
    <name evidence="1" type="ORF">CLUMA_CG012301</name>
</gene>